<dbReference type="InterPro" id="IPR053236">
    <property type="entry name" value="Cornifin"/>
</dbReference>
<dbReference type="InterPro" id="IPR027417">
    <property type="entry name" value="P-loop_NTPase"/>
</dbReference>
<dbReference type="SUPFAM" id="SSF52540">
    <property type="entry name" value="P-loop containing nucleoside triphosphate hydrolases"/>
    <property type="match status" value="1"/>
</dbReference>
<accession>A0A428RXB6</accession>
<keyword evidence="2" id="KW-1185">Reference proteome</keyword>
<dbReference type="Gene3D" id="3.40.50.300">
    <property type="entry name" value="P-loop containing nucleotide triphosphate hydrolases"/>
    <property type="match status" value="1"/>
</dbReference>
<sequence>MPPKPKKLKATRFHDKDFEAHMELLCLNEKSKGLNDVSLAPMFMGHVGKHQVDLKRECSGRANILDQYGLLGRDLSTNPVSDKDPRVFYNVAAPTSTFICGSQGSGKSHTLATLLENCLVQSKANLLPRPLTGLVFHYDTFISDAGGLPCEAAHLSSHQGIKVRVLCPPTNVMNIKRIYSAMPNVSVQELRLGQADLNTKRMLDLMAINSGQNGRMPLYLHVVARVLRESRIQQQQQGGTFDYHGFKRALEAENLTESQSIPLHQRLETLESFMVKQVSNTGAAANQGNKGKKNKATVFKEEEASNWTPVVCSSRQALYRKSKMLMQMQSGQLTVVDLSCPCVTPEMACSLFNVCLGLFLEQETNLGRVVALDESHKYMTDNVESQALTESLLSTIRLQRHLGVRVIISTQEPTISTRLLDLCSITVVHRFTSPAWLQVLKRHLAGGFDISEINETGEYKGKQQQQEATGQPKDARAMAYSSMSPLALFSNIVQLRTGEALLFSPSAVVDAVQTSYPGPGYPPETGGAWADWQTVFLSSGIMKVRVRDRITSDGGRSLMA</sequence>
<evidence type="ECO:0000313" key="1">
    <source>
        <dbReference type="EMBL" id="RSL82182.1"/>
    </source>
</evidence>
<organism evidence="1 2">
    <name type="scientific">Fusarium ambrosium</name>
    <dbReference type="NCBI Taxonomy" id="131363"/>
    <lineage>
        <taxon>Eukaryota</taxon>
        <taxon>Fungi</taxon>
        <taxon>Dikarya</taxon>
        <taxon>Ascomycota</taxon>
        <taxon>Pezizomycotina</taxon>
        <taxon>Sordariomycetes</taxon>
        <taxon>Hypocreomycetidae</taxon>
        <taxon>Hypocreales</taxon>
        <taxon>Nectriaceae</taxon>
        <taxon>Fusarium</taxon>
        <taxon>Fusarium solani species complex</taxon>
    </lineage>
</organism>
<comment type="caution">
    <text evidence="1">The sequence shown here is derived from an EMBL/GenBank/DDBJ whole genome shotgun (WGS) entry which is preliminary data.</text>
</comment>
<dbReference type="EMBL" id="NIZV01000710">
    <property type="protein sequence ID" value="RSL82182.1"/>
    <property type="molecule type" value="Genomic_DNA"/>
</dbReference>
<dbReference type="AlphaFoldDB" id="A0A428RXB6"/>
<evidence type="ECO:0000313" key="2">
    <source>
        <dbReference type="Proteomes" id="UP000288429"/>
    </source>
</evidence>
<protein>
    <recommendedName>
        <fullName evidence="3">AAA+ ATPase domain-containing protein</fullName>
    </recommendedName>
</protein>
<dbReference type="PANTHER" id="PTHR13884">
    <property type="entry name" value="DUF853 DOMAIN-CONTAINING PROTEIN"/>
    <property type="match status" value="1"/>
</dbReference>
<dbReference type="PANTHER" id="PTHR13884:SF16">
    <property type="entry name" value="AAA+ ATPASE DOMAIN-CONTAINING PROTEIN-RELATED"/>
    <property type="match status" value="1"/>
</dbReference>
<reference evidence="1 2" key="1">
    <citation type="submission" date="2017-06" db="EMBL/GenBank/DDBJ databases">
        <title>Cmopartive genomic analysis of Ambrosia Fusariam Clade fungi.</title>
        <authorList>
            <person name="Stajich J.E."/>
            <person name="Carrillo J."/>
            <person name="Kijimoto T."/>
            <person name="Eskalen A."/>
            <person name="O'Donnell K."/>
            <person name="Kasson M."/>
        </authorList>
    </citation>
    <scope>NUCLEOTIDE SEQUENCE [LARGE SCALE GENOMIC DNA]</scope>
    <source>
        <strain evidence="1 2">NRRL 20438</strain>
    </source>
</reference>
<dbReference type="Proteomes" id="UP000288429">
    <property type="component" value="Unassembled WGS sequence"/>
</dbReference>
<gene>
    <name evidence="1" type="ORF">CDV31_016957</name>
</gene>
<proteinExistence type="predicted"/>
<name>A0A428RXB6_9HYPO</name>
<evidence type="ECO:0008006" key="3">
    <source>
        <dbReference type="Google" id="ProtNLM"/>
    </source>
</evidence>